<dbReference type="RefSeq" id="WP_347980216.1">
    <property type="nucleotide sequence ID" value="NZ_CP154878.1"/>
</dbReference>
<evidence type="ECO:0000313" key="1">
    <source>
        <dbReference type="EMBL" id="XBG95091.1"/>
    </source>
</evidence>
<name>A0AAU7C1R5_9LACO</name>
<dbReference type="KEGG" id="lalo:ABC765_08490"/>
<dbReference type="EMBL" id="CP154878">
    <property type="protein sequence ID" value="XBG95091.1"/>
    <property type="molecule type" value="Genomic_DNA"/>
</dbReference>
<dbReference type="AlphaFoldDB" id="A0AAU7C1R5"/>
<gene>
    <name evidence="1" type="ORF">ABC765_08490</name>
</gene>
<sequence length="196" mass="23720">MKMVSRFIENLDYFEKRYKQDLKNCDYLDLHVKIDDRVRYHEFKRQLIGLREIGQLPRDNRTPEWKKTDERIIKAQKAALDNGENREWVLRHAKVSKMTYDRHLWGNPDLADLNRQLREQHKDKELESAEVTTICIDMKTCQRYEFKKRILCDRKFGWRDGATAALISNAGKRKTTRLYRSRYLVFDAKDEDKYEI</sequence>
<reference evidence="1" key="1">
    <citation type="submission" date="2024-04" db="EMBL/GenBank/DDBJ databases">
        <title>Limosilactobacillus allomucosae sp. nov., a novel species isolated from wild boar faecal samples as a potential probiotics for domestic pigs.</title>
        <authorList>
            <person name="Chen B."/>
        </authorList>
    </citation>
    <scope>NUCLEOTIDE SEQUENCE</scope>
    <source>
        <strain evidence="1">WILCCON 0051</strain>
    </source>
</reference>
<organism evidence="1">
    <name type="scientific">Limosilactobacillus allomucosae</name>
    <dbReference type="NCBI Taxonomy" id="3142938"/>
    <lineage>
        <taxon>Bacteria</taxon>
        <taxon>Bacillati</taxon>
        <taxon>Bacillota</taxon>
        <taxon>Bacilli</taxon>
        <taxon>Lactobacillales</taxon>
        <taxon>Lactobacillaceae</taxon>
        <taxon>Limosilactobacillus</taxon>
    </lineage>
</organism>
<proteinExistence type="predicted"/>
<accession>A0AAU7C1R5</accession>
<protein>
    <submittedName>
        <fullName evidence="1">Uncharacterized protein</fullName>
    </submittedName>
</protein>